<dbReference type="AlphaFoldDB" id="A0A6A4PDH0"/>
<keyword evidence="3" id="KW-1133">Transmembrane helix</keyword>
<proteinExistence type="predicted"/>
<dbReference type="GO" id="GO:0005886">
    <property type="term" value="C:plasma membrane"/>
    <property type="evidence" value="ECO:0007669"/>
    <property type="project" value="TreeGrafter"/>
</dbReference>
<evidence type="ECO:0000256" key="3">
    <source>
        <dbReference type="SAM" id="Phobius"/>
    </source>
</evidence>
<keyword evidence="2 3" id="KW-0472">Membrane</keyword>
<organism evidence="4 5">
    <name type="scientific">Lupinus albus</name>
    <name type="common">White lupine</name>
    <name type="synonym">Lupinus termis</name>
    <dbReference type="NCBI Taxonomy" id="3870"/>
    <lineage>
        <taxon>Eukaryota</taxon>
        <taxon>Viridiplantae</taxon>
        <taxon>Streptophyta</taxon>
        <taxon>Embryophyta</taxon>
        <taxon>Tracheophyta</taxon>
        <taxon>Spermatophyta</taxon>
        <taxon>Magnoliopsida</taxon>
        <taxon>eudicotyledons</taxon>
        <taxon>Gunneridae</taxon>
        <taxon>Pentapetalae</taxon>
        <taxon>rosids</taxon>
        <taxon>fabids</taxon>
        <taxon>Fabales</taxon>
        <taxon>Fabaceae</taxon>
        <taxon>Papilionoideae</taxon>
        <taxon>50 kb inversion clade</taxon>
        <taxon>genistoids sensu lato</taxon>
        <taxon>core genistoids</taxon>
        <taxon>Genisteae</taxon>
        <taxon>Lupinus</taxon>
    </lineage>
</organism>
<comment type="caution">
    <text evidence="4">The sequence shown here is derived from an EMBL/GenBank/DDBJ whole genome shotgun (WGS) entry which is preliminary data.</text>
</comment>
<dbReference type="OrthoDB" id="1914670at2759"/>
<evidence type="ECO:0000313" key="5">
    <source>
        <dbReference type="Proteomes" id="UP000447434"/>
    </source>
</evidence>
<dbReference type="GO" id="GO:0009506">
    <property type="term" value="C:plasmodesma"/>
    <property type="evidence" value="ECO:0007669"/>
    <property type="project" value="TreeGrafter"/>
</dbReference>
<dbReference type="EMBL" id="WOCE01000014">
    <property type="protein sequence ID" value="KAE9599794.1"/>
    <property type="molecule type" value="Genomic_DNA"/>
</dbReference>
<sequence>MAEEPESCWSCCFSFILTMGVTAFFIWLSLRVTEPKCYLESIYVPALNKSLNSPHNSTLFFKLKLENPNKDKGVKYDAVHLTFRIFNDSNTTRALTNATVERFYQGHQKTAHKSGNTTVTGGGVNVTAVVNGKVYFRVDFDTRVKYKILVFYTKRDSLWGGANVEINNSSGLKVFGKPLRLGNSLPRIVSGASNLREGYRALYAILLLVLVVLHVLT</sequence>
<gene>
    <name evidence="4" type="ORF">Lalb_Chr14g0366161</name>
</gene>
<feature type="transmembrane region" description="Helical" evidence="3">
    <location>
        <begin position="198"/>
        <end position="216"/>
    </location>
</feature>
<feature type="transmembrane region" description="Helical" evidence="3">
    <location>
        <begin position="7"/>
        <end position="30"/>
    </location>
</feature>
<evidence type="ECO:0008006" key="6">
    <source>
        <dbReference type="Google" id="ProtNLM"/>
    </source>
</evidence>
<protein>
    <recommendedName>
        <fullName evidence="6">Late embryogenesis abundant protein, LEA-14</fullName>
    </recommendedName>
</protein>
<dbReference type="PANTHER" id="PTHR31415:SF146">
    <property type="entry name" value="NDR1-LIKE PROTEIN"/>
    <property type="match status" value="1"/>
</dbReference>
<evidence type="ECO:0000256" key="2">
    <source>
        <dbReference type="ARBA" id="ARBA00023136"/>
    </source>
</evidence>
<dbReference type="Proteomes" id="UP000447434">
    <property type="component" value="Chromosome 14"/>
</dbReference>
<reference evidence="5" key="1">
    <citation type="journal article" date="2020" name="Nat. Commun.">
        <title>Genome sequence of the cluster root forming white lupin.</title>
        <authorList>
            <person name="Hufnagel B."/>
            <person name="Marques A."/>
            <person name="Soriano A."/>
            <person name="Marques L."/>
            <person name="Divol F."/>
            <person name="Doumas P."/>
            <person name="Sallet E."/>
            <person name="Mancinotti D."/>
            <person name="Carrere S."/>
            <person name="Marande W."/>
            <person name="Arribat S."/>
            <person name="Keller J."/>
            <person name="Huneau C."/>
            <person name="Blein T."/>
            <person name="Aime D."/>
            <person name="Laguerre M."/>
            <person name="Taylor J."/>
            <person name="Schubert V."/>
            <person name="Nelson M."/>
            <person name="Geu-Flores F."/>
            <person name="Crespi M."/>
            <person name="Gallardo-Guerrero K."/>
            <person name="Delaux P.-M."/>
            <person name="Salse J."/>
            <person name="Berges H."/>
            <person name="Guyot R."/>
            <person name="Gouzy J."/>
            <person name="Peret B."/>
        </authorList>
    </citation>
    <scope>NUCLEOTIDE SEQUENCE [LARGE SCALE GENOMIC DNA]</scope>
    <source>
        <strain evidence="5">cv. Amiga</strain>
    </source>
</reference>
<comment type="subcellular location">
    <subcellularLocation>
        <location evidence="1">Membrane</location>
    </subcellularLocation>
</comment>
<dbReference type="InterPro" id="IPR044839">
    <property type="entry name" value="NDR1-like"/>
</dbReference>
<dbReference type="GO" id="GO:0098542">
    <property type="term" value="P:defense response to other organism"/>
    <property type="evidence" value="ECO:0007669"/>
    <property type="project" value="InterPro"/>
</dbReference>
<keyword evidence="5" id="KW-1185">Reference proteome</keyword>
<accession>A0A6A4PDH0</accession>
<keyword evidence="3" id="KW-0812">Transmembrane</keyword>
<evidence type="ECO:0000256" key="1">
    <source>
        <dbReference type="ARBA" id="ARBA00004370"/>
    </source>
</evidence>
<evidence type="ECO:0000313" key="4">
    <source>
        <dbReference type="EMBL" id="KAE9599794.1"/>
    </source>
</evidence>
<dbReference type="PANTHER" id="PTHR31415">
    <property type="entry name" value="OS05G0367900 PROTEIN"/>
    <property type="match status" value="1"/>
</dbReference>
<name>A0A6A4PDH0_LUPAL</name>